<feature type="non-terminal residue" evidence="2">
    <location>
        <position position="81"/>
    </location>
</feature>
<feature type="compositionally biased region" description="Basic and acidic residues" evidence="1">
    <location>
        <begin position="1"/>
        <end position="10"/>
    </location>
</feature>
<organism evidence="2 3">
    <name type="scientific">Arthrobacter crystallopoietes BAB-32</name>
    <dbReference type="NCBI Taxonomy" id="1246476"/>
    <lineage>
        <taxon>Bacteria</taxon>
        <taxon>Bacillati</taxon>
        <taxon>Actinomycetota</taxon>
        <taxon>Actinomycetes</taxon>
        <taxon>Micrococcales</taxon>
        <taxon>Micrococcaceae</taxon>
        <taxon>Crystallibacter</taxon>
    </lineage>
</organism>
<keyword evidence="3" id="KW-1185">Reference proteome</keyword>
<comment type="caution">
    <text evidence="2">The sequence shown here is derived from an EMBL/GenBank/DDBJ whole genome shotgun (WGS) entry which is preliminary data.</text>
</comment>
<protein>
    <submittedName>
        <fullName evidence="2">Uncharacterized protein</fullName>
    </submittedName>
</protein>
<sequence>MSEQDKKPDGKASPTNPETDPGAGSGPDLGTGPEDLQLDEPKLGRAQVGEDAARQAELDGVAAETDAAAREAKQAGRLAGG</sequence>
<dbReference type="EMBL" id="ANPE02000138">
    <property type="protein sequence ID" value="EMY34022.1"/>
    <property type="molecule type" value="Genomic_DNA"/>
</dbReference>
<evidence type="ECO:0000313" key="3">
    <source>
        <dbReference type="Proteomes" id="UP000010729"/>
    </source>
</evidence>
<evidence type="ECO:0000256" key="1">
    <source>
        <dbReference type="SAM" id="MobiDB-lite"/>
    </source>
</evidence>
<dbReference type="Proteomes" id="UP000010729">
    <property type="component" value="Unassembled WGS sequence"/>
</dbReference>
<name>N1V1R8_9MICC</name>
<evidence type="ECO:0000313" key="2">
    <source>
        <dbReference type="EMBL" id="EMY34022.1"/>
    </source>
</evidence>
<feature type="region of interest" description="Disordered" evidence="1">
    <location>
        <begin position="1"/>
        <end position="81"/>
    </location>
</feature>
<gene>
    <name evidence="2" type="ORF">D477_011781</name>
</gene>
<dbReference type="AlphaFoldDB" id="N1V1R8"/>
<reference evidence="2 3" key="1">
    <citation type="journal article" date="2013" name="Genome Announc.">
        <title>Draft Genome Sequence of Arthrobacter crystallopoietes Strain BAB-32, Revealing Genes for Bioremediation.</title>
        <authorList>
            <person name="Joshi M.N."/>
            <person name="Pandit A.S."/>
            <person name="Sharma A."/>
            <person name="Pandya R.V."/>
            <person name="Desai S.M."/>
            <person name="Saxena A.K."/>
            <person name="Bagatharia S.B."/>
        </authorList>
    </citation>
    <scope>NUCLEOTIDE SEQUENCE [LARGE SCALE GENOMIC DNA]</scope>
    <source>
        <strain evidence="2 3">BAB-32</strain>
    </source>
</reference>
<accession>N1V1R8</accession>
<proteinExistence type="predicted"/>
<dbReference type="RefSeq" id="WP_005269236.1">
    <property type="nucleotide sequence ID" value="NZ_ANPE02000138.1"/>
</dbReference>